<keyword evidence="3" id="KW-1185">Reference proteome</keyword>
<dbReference type="NCBIfam" id="TIGR00074">
    <property type="entry name" value="hypC_hupF"/>
    <property type="match status" value="1"/>
</dbReference>
<dbReference type="GO" id="GO:0051604">
    <property type="term" value="P:protein maturation"/>
    <property type="evidence" value="ECO:0007669"/>
    <property type="project" value="TreeGrafter"/>
</dbReference>
<sequence length="79" mass="8500">MCLAVPGKIVSITGDDPLTRLGKVSFGGIIKEVNLAYVPEVEIGDYVIVHVGFAISKLDETAAEQTLEYFQEISKLTSA</sequence>
<comment type="similarity">
    <text evidence="1">Belongs to the HupF/HypC family.</text>
</comment>
<dbReference type="HOGENOM" id="CLU_159381_2_2_3"/>
<name>B7KHW7_GLOC7</name>
<dbReference type="SUPFAM" id="SSF159127">
    <property type="entry name" value="HupF/HypC-like"/>
    <property type="match status" value="1"/>
</dbReference>
<dbReference type="PANTHER" id="PTHR35177">
    <property type="entry name" value="HYDROGENASE MATURATION FACTOR HYBG"/>
    <property type="match status" value="1"/>
</dbReference>
<dbReference type="InterPro" id="IPR001109">
    <property type="entry name" value="Hydrogenase_HupF/HypC"/>
</dbReference>
<dbReference type="eggNOG" id="COG0298">
    <property type="taxonomic scope" value="Bacteria"/>
</dbReference>
<dbReference type="GO" id="GO:1902670">
    <property type="term" value="F:carbon dioxide binding"/>
    <property type="evidence" value="ECO:0007669"/>
    <property type="project" value="TreeGrafter"/>
</dbReference>
<evidence type="ECO:0000313" key="3">
    <source>
        <dbReference type="Proteomes" id="UP000002384"/>
    </source>
</evidence>
<dbReference type="Pfam" id="PF01455">
    <property type="entry name" value="HupF_HypC"/>
    <property type="match status" value="1"/>
</dbReference>
<evidence type="ECO:0000256" key="1">
    <source>
        <dbReference type="ARBA" id="ARBA00006018"/>
    </source>
</evidence>
<dbReference type="STRING" id="65393.PCC7424_3681"/>
<dbReference type="EMBL" id="CP001291">
    <property type="protein sequence ID" value="ACK72064.1"/>
    <property type="molecule type" value="Genomic_DNA"/>
</dbReference>
<gene>
    <name evidence="2" type="ordered locus">PCC7424_3681</name>
</gene>
<dbReference type="Gene3D" id="2.30.30.140">
    <property type="match status" value="1"/>
</dbReference>
<dbReference type="InterPro" id="IPR019812">
    <property type="entry name" value="Hydgase_assmbl_chp_CS"/>
</dbReference>
<reference evidence="3" key="1">
    <citation type="journal article" date="2011" name="MBio">
        <title>Novel metabolic attributes of the genus Cyanothece, comprising a group of unicellular nitrogen-fixing Cyanobacteria.</title>
        <authorList>
            <person name="Bandyopadhyay A."/>
            <person name="Elvitigala T."/>
            <person name="Welsh E."/>
            <person name="Stockel J."/>
            <person name="Liberton M."/>
            <person name="Min H."/>
            <person name="Sherman L.A."/>
            <person name="Pakrasi H.B."/>
        </authorList>
    </citation>
    <scope>NUCLEOTIDE SEQUENCE [LARGE SCALE GENOMIC DNA]</scope>
    <source>
        <strain evidence="3">PCC 7424</strain>
    </source>
</reference>
<organism evidence="2 3">
    <name type="scientific">Gloeothece citriformis (strain PCC 7424)</name>
    <name type="common">Cyanothece sp. (strain PCC 7424)</name>
    <dbReference type="NCBI Taxonomy" id="65393"/>
    <lineage>
        <taxon>Bacteria</taxon>
        <taxon>Bacillati</taxon>
        <taxon>Cyanobacteriota</taxon>
        <taxon>Cyanophyceae</taxon>
        <taxon>Oscillatoriophycideae</taxon>
        <taxon>Chroococcales</taxon>
        <taxon>Aphanothecaceae</taxon>
        <taxon>Gloeothece</taxon>
        <taxon>Gloeothece citriformis</taxon>
    </lineage>
</organism>
<accession>B7KHW7</accession>
<dbReference type="FunFam" id="2.30.30.140:FF:000022">
    <property type="entry name" value="Hydrogenase assembly chaperone HybG"/>
    <property type="match status" value="1"/>
</dbReference>
<dbReference type="PRINTS" id="PR00445">
    <property type="entry name" value="HUPFHYPC"/>
</dbReference>
<dbReference type="PROSITE" id="PS01097">
    <property type="entry name" value="HUPF_HYPC"/>
    <property type="match status" value="1"/>
</dbReference>
<dbReference type="RefSeq" id="WP_015955657.1">
    <property type="nucleotide sequence ID" value="NC_011729.1"/>
</dbReference>
<dbReference type="KEGG" id="cyc:PCC7424_3681"/>
<proteinExistence type="inferred from homology"/>
<evidence type="ECO:0000313" key="2">
    <source>
        <dbReference type="EMBL" id="ACK72064.1"/>
    </source>
</evidence>
<dbReference type="GO" id="GO:0005506">
    <property type="term" value="F:iron ion binding"/>
    <property type="evidence" value="ECO:0007669"/>
    <property type="project" value="TreeGrafter"/>
</dbReference>
<dbReference type="PANTHER" id="PTHR35177:SF2">
    <property type="entry name" value="HYDROGENASE MATURATION FACTOR HYBG"/>
    <property type="match status" value="1"/>
</dbReference>
<dbReference type="AlphaFoldDB" id="B7KHW7"/>
<dbReference type="OrthoDB" id="9806017at2"/>
<protein>
    <submittedName>
        <fullName evidence="2">Hydrogenase assembly chaperone hypC/hupF</fullName>
    </submittedName>
</protein>
<dbReference type="Proteomes" id="UP000002384">
    <property type="component" value="Chromosome"/>
</dbReference>